<dbReference type="SUPFAM" id="SSF52540">
    <property type="entry name" value="P-loop containing nucleoside triphosphate hydrolases"/>
    <property type="match status" value="1"/>
</dbReference>
<evidence type="ECO:0000259" key="6">
    <source>
        <dbReference type="PROSITE" id="PS50893"/>
    </source>
</evidence>
<dbReference type="AlphaFoldDB" id="A0A3P1V871"/>
<dbReference type="OrthoDB" id="9804819at2"/>
<dbReference type="PANTHER" id="PTHR42711:SF16">
    <property type="entry name" value="ABC TRANSPORTER ATP-BINDING PROTEIN"/>
    <property type="match status" value="1"/>
</dbReference>
<dbReference type="InterPro" id="IPR027417">
    <property type="entry name" value="P-loop_NTPase"/>
</dbReference>
<reference evidence="7 8" key="1">
    <citation type="submission" date="2018-11" db="EMBL/GenBank/DDBJ databases">
        <title>Genomes From Bacteria Associated with the Canine Oral Cavity: a Test Case for Automated Genome-Based Taxonomic Assignment.</title>
        <authorList>
            <person name="Coil D.A."/>
            <person name="Jospin G."/>
            <person name="Darling A.E."/>
            <person name="Wallis C."/>
            <person name="Davis I.J."/>
            <person name="Harris S."/>
            <person name="Eisen J.A."/>
            <person name="Holcombe L.J."/>
            <person name="O'Flynn C."/>
        </authorList>
    </citation>
    <scope>NUCLEOTIDE SEQUENCE [LARGE SCALE GENOMIC DNA]</scope>
    <source>
        <strain evidence="7 8">OH5050</strain>
    </source>
</reference>
<dbReference type="SMART" id="SM00382">
    <property type="entry name" value="AAA"/>
    <property type="match status" value="1"/>
</dbReference>
<dbReference type="PROSITE" id="PS00211">
    <property type="entry name" value="ABC_TRANSPORTER_1"/>
    <property type="match status" value="1"/>
</dbReference>
<evidence type="ECO:0000256" key="5">
    <source>
        <dbReference type="ARBA" id="ARBA00023251"/>
    </source>
</evidence>
<dbReference type="InterPro" id="IPR050763">
    <property type="entry name" value="ABC_transporter_ATP-binding"/>
</dbReference>
<dbReference type="InterPro" id="IPR003593">
    <property type="entry name" value="AAA+_ATPase"/>
</dbReference>
<evidence type="ECO:0000256" key="4">
    <source>
        <dbReference type="ARBA" id="ARBA00022840"/>
    </source>
</evidence>
<dbReference type="InterPro" id="IPR003439">
    <property type="entry name" value="ABC_transporter-like_ATP-bd"/>
</dbReference>
<evidence type="ECO:0000256" key="1">
    <source>
        <dbReference type="ARBA" id="ARBA00004202"/>
    </source>
</evidence>
<name>A0A3P1V871_9ACTO</name>
<keyword evidence="3" id="KW-0547">Nucleotide-binding</keyword>
<dbReference type="RefSeq" id="WP_124933586.1">
    <property type="nucleotide sequence ID" value="NZ_RQZC01000006.1"/>
</dbReference>
<organism evidence="7 8">
    <name type="scientific">Actinomyces bowdenii</name>
    <dbReference type="NCBI Taxonomy" id="131109"/>
    <lineage>
        <taxon>Bacteria</taxon>
        <taxon>Bacillati</taxon>
        <taxon>Actinomycetota</taxon>
        <taxon>Actinomycetes</taxon>
        <taxon>Actinomycetales</taxon>
        <taxon>Actinomycetaceae</taxon>
        <taxon>Actinomyces</taxon>
    </lineage>
</organism>
<dbReference type="GO" id="GO:0005524">
    <property type="term" value="F:ATP binding"/>
    <property type="evidence" value="ECO:0007669"/>
    <property type="project" value="UniProtKB-KW"/>
</dbReference>
<keyword evidence="4 7" id="KW-0067">ATP-binding</keyword>
<dbReference type="Proteomes" id="UP000271272">
    <property type="component" value="Unassembled WGS sequence"/>
</dbReference>
<keyword evidence="5" id="KW-0046">Antibiotic resistance</keyword>
<protein>
    <submittedName>
        <fullName evidence="7">ABC transporter ATP-binding protein</fullName>
    </submittedName>
</protein>
<dbReference type="EMBL" id="RQZC01000006">
    <property type="protein sequence ID" value="RRD29555.1"/>
    <property type="molecule type" value="Genomic_DNA"/>
</dbReference>
<dbReference type="PROSITE" id="PS50893">
    <property type="entry name" value="ABC_TRANSPORTER_2"/>
    <property type="match status" value="1"/>
</dbReference>
<comment type="caution">
    <text evidence="7">The sequence shown here is derived from an EMBL/GenBank/DDBJ whole genome shotgun (WGS) entry which is preliminary data.</text>
</comment>
<dbReference type="CDD" id="cd03230">
    <property type="entry name" value="ABC_DR_subfamily_A"/>
    <property type="match status" value="1"/>
</dbReference>
<evidence type="ECO:0000256" key="2">
    <source>
        <dbReference type="ARBA" id="ARBA00022448"/>
    </source>
</evidence>
<keyword evidence="2" id="KW-0813">Transport</keyword>
<proteinExistence type="predicted"/>
<dbReference type="Pfam" id="PF00005">
    <property type="entry name" value="ABC_tran"/>
    <property type="match status" value="1"/>
</dbReference>
<dbReference type="PANTHER" id="PTHR42711">
    <property type="entry name" value="ABC TRANSPORTER ATP-BINDING PROTEIN"/>
    <property type="match status" value="1"/>
</dbReference>
<dbReference type="InterPro" id="IPR017871">
    <property type="entry name" value="ABC_transporter-like_CS"/>
</dbReference>
<dbReference type="GO" id="GO:0016887">
    <property type="term" value="F:ATP hydrolysis activity"/>
    <property type="evidence" value="ECO:0007669"/>
    <property type="project" value="InterPro"/>
</dbReference>
<gene>
    <name evidence="7" type="ORF">EII10_05925</name>
</gene>
<dbReference type="Gene3D" id="3.40.50.300">
    <property type="entry name" value="P-loop containing nucleotide triphosphate hydrolases"/>
    <property type="match status" value="1"/>
</dbReference>
<feature type="domain" description="ABC transporter" evidence="6">
    <location>
        <begin position="13"/>
        <end position="242"/>
    </location>
</feature>
<accession>A0A3P1V871</accession>
<dbReference type="GO" id="GO:0005886">
    <property type="term" value="C:plasma membrane"/>
    <property type="evidence" value="ECO:0007669"/>
    <property type="project" value="UniProtKB-SubCell"/>
</dbReference>
<dbReference type="GO" id="GO:0046677">
    <property type="term" value="P:response to antibiotic"/>
    <property type="evidence" value="ECO:0007669"/>
    <property type="project" value="UniProtKB-KW"/>
</dbReference>
<sequence length="330" mass="34181">MTTTTPRGPQPVIVAHGLTRTYGSGSRAFTAVDGIDLEVPQGQVFGLLGTNGAGKTSTLEILEGLAAPSGGSVRVLGLDPRRDRARIRPRTGTMLQSGGLPRQLTAAEALAMWAGTCATPLPVAQVLDDVGLASRARVKVGALSGGEQRRLDLACALIGRPELLFLDEPTTSMDPESRRDVWDLLAGLTSRGLTMVLTTHYLEEAERLSDRIAIMHQGRIALEGTLSELVATSSSQIVFTLPDGAPPLPSLPGTTLATTPAGAGGGRAGGAGGRSAVTVTTSALQRDTLALLGWADRHGLVLQGFAARPATLETVFLGVTGRTGPVVDQD</sequence>
<evidence type="ECO:0000313" key="8">
    <source>
        <dbReference type="Proteomes" id="UP000271272"/>
    </source>
</evidence>
<evidence type="ECO:0000256" key="3">
    <source>
        <dbReference type="ARBA" id="ARBA00022741"/>
    </source>
</evidence>
<keyword evidence="8" id="KW-1185">Reference proteome</keyword>
<comment type="subcellular location">
    <subcellularLocation>
        <location evidence="1">Cell membrane</location>
        <topology evidence="1">Peripheral membrane protein</topology>
    </subcellularLocation>
</comment>
<evidence type="ECO:0000313" key="7">
    <source>
        <dbReference type="EMBL" id="RRD29555.1"/>
    </source>
</evidence>